<gene>
    <name evidence="7" type="primary">LOC110783744</name>
</gene>
<evidence type="ECO:0000256" key="3">
    <source>
        <dbReference type="ARBA" id="ARBA00023014"/>
    </source>
</evidence>
<dbReference type="GO" id="GO:0051536">
    <property type="term" value="F:iron-sulfur cluster binding"/>
    <property type="evidence" value="ECO:0007669"/>
    <property type="project" value="UniProtKB-KW"/>
</dbReference>
<evidence type="ECO:0000313" key="7">
    <source>
        <dbReference type="RefSeq" id="XP_021843805.2"/>
    </source>
</evidence>
<evidence type="ECO:0000259" key="4">
    <source>
        <dbReference type="PROSITE" id="PS50076"/>
    </source>
</evidence>
<protein>
    <submittedName>
        <fullName evidence="7">Chaperone protein dnaJ C76, chloroplastic</fullName>
    </submittedName>
</protein>
<dbReference type="GeneID" id="110783744"/>
<organism evidence="6 7">
    <name type="scientific">Spinacia oleracea</name>
    <name type="common">Spinach</name>
    <dbReference type="NCBI Taxonomy" id="3562"/>
    <lineage>
        <taxon>Eukaryota</taxon>
        <taxon>Viridiplantae</taxon>
        <taxon>Streptophyta</taxon>
        <taxon>Embryophyta</taxon>
        <taxon>Tracheophyta</taxon>
        <taxon>Spermatophyta</taxon>
        <taxon>Magnoliopsida</taxon>
        <taxon>eudicotyledons</taxon>
        <taxon>Gunneridae</taxon>
        <taxon>Pentapetalae</taxon>
        <taxon>Caryophyllales</taxon>
        <taxon>Chenopodiaceae</taxon>
        <taxon>Chenopodioideae</taxon>
        <taxon>Anserineae</taxon>
        <taxon>Spinacia</taxon>
    </lineage>
</organism>
<reference evidence="7" key="2">
    <citation type="submission" date="2025-08" db="UniProtKB">
        <authorList>
            <consortium name="RefSeq"/>
        </authorList>
    </citation>
    <scope>IDENTIFICATION</scope>
    <source>
        <tissue evidence="7">Leaf</tissue>
    </source>
</reference>
<dbReference type="InterPro" id="IPR001623">
    <property type="entry name" value="DnaJ_domain"/>
</dbReference>
<dbReference type="KEGG" id="soe:110783744"/>
<dbReference type="PROSITE" id="PS50076">
    <property type="entry name" value="DNAJ_2"/>
    <property type="match status" value="1"/>
</dbReference>
<reference evidence="6" key="1">
    <citation type="journal article" date="2021" name="Nat. Commun.">
        <title>Genomic analyses provide insights into spinach domestication and the genetic basis of agronomic traits.</title>
        <authorList>
            <person name="Cai X."/>
            <person name="Sun X."/>
            <person name="Xu C."/>
            <person name="Sun H."/>
            <person name="Wang X."/>
            <person name="Ge C."/>
            <person name="Zhang Z."/>
            <person name="Wang Q."/>
            <person name="Fei Z."/>
            <person name="Jiao C."/>
            <person name="Wang Q."/>
        </authorList>
    </citation>
    <scope>NUCLEOTIDE SEQUENCE [LARGE SCALE GENOMIC DNA]</scope>
    <source>
        <strain evidence="6">cv. Varoflay</strain>
    </source>
</reference>
<dbReference type="PANTHER" id="PTHR44579">
    <property type="entry name" value="OS01G0730500 PROTEIN"/>
    <property type="match status" value="1"/>
</dbReference>
<keyword evidence="2" id="KW-0408">Iron</keyword>
<keyword evidence="3" id="KW-0411">Iron-sulfur</keyword>
<dbReference type="PROSITE" id="PS51379">
    <property type="entry name" value="4FE4S_FER_2"/>
    <property type="match status" value="1"/>
</dbReference>
<dbReference type="RefSeq" id="XP_021843805.2">
    <property type="nucleotide sequence ID" value="XM_021988113.2"/>
</dbReference>
<dbReference type="CDD" id="cd06257">
    <property type="entry name" value="DnaJ"/>
    <property type="match status" value="1"/>
</dbReference>
<dbReference type="GO" id="GO:0005506">
    <property type="term" value="F:iron ion binding"/>
    <property type="evidence" value="ECO:0007669"/>
    <property type="project" value="InterPro"/>
</dbReference>
<accession>A0A9R0JQX2</accession>
<dbReference type="SUPFAM" id="SSF54862">
    <property type="entry name" value="4Fe-4S ferredoxins"/>
    <property type="match status" value="1"/>
</dbReference>
<dbReference type="SUPFAM" id="SSF46565">
    <property type="entry name" value="Chaperone J-domain"/>
    <property type="match status" value="1"/>
</dbReference>
<dbReference type="Proteomes" id="UP000813463">
    <property type="component" value="Chromosome 4"/>
</dbReference>
<dbReference type="PANTHER" id="PTHR44579:SF2">
    <property type="entry name" value="OS01G0730500 PROTEIN"/>
    <property type="match status" value="1"/>
</dbReference>
<dbReference type="InterPro" id="IPR001080">
    <property type="entry name" value="3Fe4S_ferredoxin"/>
</dbReference>
<sequence>MAQLLTPVCTDPFKLQNPVHNFNAFSSRSSRSVFSTRCHKWRVMGQNRSRGSTRVKAVADDSIGMVDEVADDYYAVLGLTPDATPQQIKKAYYNCMKACHPDLSGDDPDTVNFCKFINEVYGVLSDPVQRMVYDEIHGYSLTAINPFMDPSSSRDHVFVDEFSCIGCKNCANVAPDVFEIEEDFGRARAYKQCGMSDLVQQAIESCPVDCIHWTSAAQLSLLEDEMRRVERVNVALMLAGMGASSDVFRMANSRWEKRQSKLLEKARLRMMRENGAGAADAYWDNLWGKQKGYQTTEEEVKERAGRAAAAARRWREYSRKGADKRPTYKLPEAVEVSME</sequence>
<feature type="domain" description="4Fe-4S ferredoxin-type" evidence="5">
    <location>
        <begin position="155"/>
        <end position="183"/>
    </location>
</feature>
<evidence type="ECO:0000313" key="6">
    <source>
        <dbReference type="Proteomes" id="UP000813463"/>
    </source>
</evidence>
<evidence type="ECO:0000259" key="5">
    <source>
        <dbReference type="PROSITE" id="PS51379"/>
    </source>
</evidence>
<dbReference type="Gene3D" id="3.30.70.20">
    <property type="match status" value="1"/>
</dbReference>
<dbReference type="PRINTS" id="PR00625">
    <property type="entry name" value="JDOMAIN"/>
</dbReference>
<dbReference type="PRINTS" id="PR00352">
    <property type="entry name" value="3FE4SFRDOXIN"/>
</dbReference>
<dbReference type="AlphaFoldDB" id="A0A9R0JQX2"/>
<dbReference type="InterPro" id="IPR017896">
    <property type="entry name" value="4Fe4S_Fe-S-bd"/>
</dbReference>
<evidence type="ECO:0000256" key="1">
    <source>
        <dbReference type="ARBA" id="ARBA00022723"/>
    </source>
</evidence>
<feature type="domain" description="J" evidence="4">
    <location>
        <begin position="72"/>
        <end position="137"/>
    </location>
</feature>
<dbReference type="Pfam" id="PF13370">
    <property type="entry name" value="Fer4_13"/>
    <property type="match status" value="1"/>
</dbReference>
<dbReference type="GO" id="GO:0009055">
    <property type="term" value="F:electron transfer activity"/>
    <property type="evidence" value="ECO:0007669"/>
    <property type="project" value="InterPro"/>
</dbReference>
<keyword evidence="1" id="KW-0479">Metal-binding</keyword>
<dbReference type="SMART" id="SM00271">
    <property type="entry name" value="DnaJ"/>
    <property type="match status" value="1"/>
</dbReference>
<name>A0A9R0JQX2_SPIOL</name>
<evidence type="ECO:0000256" key="2">
    <source>
        <dbReference type="ARBA" id="ARBA00023004"/>
    </source>
</evidence>
<dbReference type="Gene3D" id="1.10.287.110">
    <property type="entry name" value="DnaJ domain"/>
    <property type="match status" value="1"/>
</dbReference>
<proteinExistence type="predicted"/>
<dbReference type="InterPro" id="IPR036869">
    <property type="entry name" value="J_dom_sf"/>
</dbReference>
<dbReference type="Pfam" id="PF00226">
    <property type="entry name" value="DnaJ"/>
    <property type="match status" value="1"/>
</dbReference>
<keyword evidence="6" id="KW-1185">Reference proteome</keyword>